<sequence length="162" mass="18937">MSHKFFLIHILMNVIIVAALPGPMERDETGRNTKGVFYLTNRAYKQLEGFEICRNRRDDFRLAEIDSAKKSEHVKEYLLRHEYTTAWTAGRTGACPFRDYVWGKDDERPINYTNWKKTPAPGDVSEAEWHESGIIVRESPLGKWDLVHRQALHPVLCELYKM</sequence>
<dbReference type="AlphaFoldDB" id="A0A8J2J865"/>
<evidence type="ECO:0000313" key="3">
    <source>
        <dbReference type="EMBL" id="CAG7698774.1"/>
    </source>
</evidence>
<feature type="transmembrane region" description="Helical" evidence="1">
    <location>
        <begin position="6"/>
        <end position="24"/>
    </location>
</feature>
<comment type="caution">
    <text evidence="3">The sequence shown here is derived from an EMBL/GenBank/DDBJ whole genome shotgun (WGS) entry which is preliminary data.</text>
</comment>
<organism evidence="3 4">
    <name type="scientific">Allacma fusca</name>
    <dbReference type="NCBI Taxonomy" id="39272"/>
    <lineage>
        <taxon>Eukaryota</taxon>
        <taxon>Metazoa</taxon>
        <taxon>Ecdysozoa</taxon>
        <taxon>Arthropoda</taxon>
        <taxon>Hexapoda</taxon>
        <taxon>Collembola</taxon>
        <taxon>Symphypleona</taxon>
        <taxon>Sminthuridae</taxon>
        <taxon>Allacma</taxon>
    </lineage>
</organism>
<evidence type="ECO:0000256" key="1">
    <source>
        <dbReference type="SAM" id="Phobius"/>
    </source>
</evidence>
<keyword evidence="4" id="KW-1185">Reference proteome</keyword>
<dbReference type="CDD" id="cd00037">
    <property type="entry name" value="CLECT"/>
    <property type="match status" value="1"/>
</dbReference>
<reference evidence="3" key="1">
    <citation type="submission" date="2021-06" db="EMBL/GenBank/DDBJ databases">
        <authorList>
            <person name="Hodson N. C."/>
            <person name="Mongue J. A."/>
            <person name="Jaron S. K."/>
        </authorList>
    </citation>
    <scope>NUCLEOTIDE SEQUENCE</scope>
</reference>
<feature type="domain" description="C-type lectin" evidence="2">
    <location>
        <begin position="53"/>
        <end position="158"/>
    </location>
</feature>
<protein>
    <recommendedName>
        <fullName evidence="2">C-type lectin domain-containing protein</fullName>
    </recommendedName>
</protein>
<proteinExistence type="predicted"/>
<keyword evidence="1" id="KW-0472">Membrane</keyword>
<evidence type="ECO:0000313" key="4">
    <source>
        <dbReference type="Proteomes" id="UP000708208"/>
    </source>
</evidence>
<dbReference type="EMBL" id="CAJVCH010025634">
    <property type="protein sequence ID" value="CAG7698774.1"/>
    <property type="molecule type" value="Genomic_DNA"/>
</dbReference>
<name>A0A8J2J865_9HEXA</name>
<keyword evidence="1" id="KW-1133">Transmembrane helix</keyword>
<gene>
    <name evidence="3" type="ORF">AFUS01_LOCUS4126</name>
</gene>
<keyword evidence="1" id="KW-0812">Transmembrane</keyword>
<dbReference type="Proteomes" id="UP000708208">
    <property type="component" value="Unassembled WGS sequence"/>
</dbReference>
<accession>A0A8J2J865</accession>
<dbReference type="InterPro" id="IPR001304">
    <property type="entry name" value="C-type_lectin-like"/>
</dbReference>
<dbReference type="PROSITE" id="PS50041">
    <property type="entry name" value="C_TYPE_LECTIN_2"/>
    <property type="match status" value="1"/>
</dbReference>
<evidence type="ECO:0000259" key="2">
    <source>
        <dbReference type="PROSITE" id="PS50041"/>
    </source>
</evidence>